<dbReference type="RefSeq" id="WP_184113336.1">
    <property type="nucleotide sequence ID" value="NZ_JACHNY010000003.1"/>
</dbReference>
<gene>
    <name evidence="3" type="ORF">GGQ96_001599</name>
</gene>
<feature type="transmembrane region" description="Helical" evidence="1">
    <location>
        <begin position="296"/>
        <end position="315"/>
    </location>
</feature>
<name>A0A7W7AIG5_9SPHN</name>
<dbReference type="Pfam" id="PF01757">
    <property type="entry name" value="Acyl_transf_3"/>
    <property type="match status" value="1"/>
</dbReference>
<dbReference type="InterPro" id="IPR050623">
    <property type="entry name" value="Glucan_succinyl_AcylTrfase"/>
</dbReference>
<feature type="transmembrane region" description="Helical" evidence="1">
    <location>
        <begin position="229"/>
        <end position="246"/>
    </location>
</feature>
<evidence type="ECO:0000313" key="4">
    <source>
        <dbReference type="Proteomes" id="UP000574769"/>
    </source>
</evidence>
<evidence type="ECO:0000259" key="2">
    <source>
        <dbReference type="Pfam" id="PF01757"/>
    </source>
</evidence>
<keyword evidence="1" id="KW-1133">Transmembrane helix</keyword>
<dbReference type="GO" id="GO:0016747">
    <property type="term" value="F:acyltransferase activity, transferring groups other than amino-acyl groups"/>
    <property type="evidence" value="ECO:0007669"/>
    <property type="project" value="InterPro"/>
</dbReference>
<dbReference type="PANTHER" id="PTHR36927">
    <property type="entry name" value="BLR4337 PROTEIN"/>
    <property type="match status" value="1"/>
</dbReference>
<keyword evidence="4" id="KW-1185">Reference proteome</keyword>
<feature type="domain" description="Acyltransferase 3" evidence="2">
    <location>
        <begin position="18"/>
        <end position="347"/>
    </location>
</feature>
<feature type="transmembrane region" description="Helical" evidence="1">
    <location>
        <begin position="58"/>
        <end position="75"/>
    </location>
</feature>
<evidence type="ECO:0000313" key="3">
    <source>
        <dbReference type="EMBL" id="MBB4617471.1"/>
    </source>
</evidence>
<proteinExistence type="predicted"/>
<dbReference type="EC" id="2.1.-.-" evidence="3"/>
<accession>A0A7W7AIG5</accession>
<dbReference type="AlphaFoldDB" id="A0A7W7AIG5"/>
<feature type="transmembrane region" description="Helical" evidence="1">
    <location>
        <begin position="199"/>
        <end position="217"/>
    </location>
</feature>
<keyword evidence="3" id="KW-0808">Transferase</keyword>
<protein>
    <submittedName>
        <fullName evidence="3">Glucan biosynthesis protein C</fullName>
        <ecNumber evidence="3">2.1.-.-</ecNumber>
    </submittedName>
</protein>
<feature type="transmembrane region" description="Helical" evidence="1">
    <location>
        <begin position="266"/>
        <end position="284"/>
    </location>
</feature>
<dbReference type="EMBL" id="JACHNY010000003">
    <property type="protein sequence ID" value="MBB4617471.1"/>
    <property type="molecule type" value="Genomic_DNA"/>
</dbReference>
<feature type="transmembrane region" description="Helical" evidence="1">
    <location>
        <begin position="335"/>
        <end position="352"/>
    </location>
</feature>
<evidence type="ECO:0000256" key="1">
    <source>
        <dbReference type="SAM" id="Phobius"/>
    </source>
</evidence>
<reference evidence="3 4" key="1">
    <citation type="submission" date="2020-08" db="EMBL/GenBank/DDBJ databases">
        <title>Genomic Encyclopedia of Type Strains, Phase IV (KMG-IV): sequencing the most valuable type-strain genomes for metagenomic binning, comparative biology and taxonomic classification.</title>
        <authorList>
            <person name="Goeker M."/>
        </authorList>
    </citation>
    <scope>NUCLEOTIDE SEQUENCE [LARGE SCALE GENOMIC DNA]</scope>
    <source>
        <strain evidence="3 4">DSM 15867</strain>
    </source>
</reference>
<feature type="transmembrane region" description="Helical" evidence="1">
    <location>
        <begin position="165"/>
        <end position="187"/>
    </location>
</feature>
<feature type="transmembrane region" description="Helical" evidence="1">
    <location>
        <begin position="21"/>
        <end position="38"/>
    </location>
</feature>
<feature type="transmembrane region" description="Helical" evidence="1">
    <location>
        <begin position="87"/>
        <end position="111"/>
    </location>
</feature>
<keyword evidence="1" id="KW-0472">Membrane</keyword>
<feature type="transmembrane region" description="Helical" evidence="1">
    <location>
        <begin position="123"/>
        <end position="144"/>
    </location>
</feature>
<comment type="caution">
    <text evidence="3">The sequence shown here is derived from an EMBL/GenBank/DDBJ whole genome shotgun (WGS) entry which is preliminary data.</text>
</comment>
<sequence length="382" mass="41271">MTAPGLDRIGSGGAARIEGLSVWRALLMLAGIALHATMGREDYPPFAAINIASGAFRMGTFFIISGLLTGFALIRQPAAGAWLRRRVVRLVLPLMVGLGLVFPAVAVVSGTRAGAWWTRNPHHLWFLGALILYTMIGHVLWRSALAARLLGRIERAAARSDGLQARMVLVAGLLSFLLITLTLPVRIAAPPAWQPLARPLPLIAGYAPMFLLGLAMARMPVLRHALTRRSRLPVAVLLAAATIALASHQRLWPAMPAARLNWWGDLIDLACAAWCPPAAAALVLRSALAIRRVPPLLVRLSDASFTMYLLHYPVILAVKTVANPWHLGPWTDFDLALIVGGGLSYLVHRLGVERSATLAWLLNGRPLRSRAAATPMFAPKPV</sequence>
<dbReference type="Proteomes" id="UP000574769">
    <property type="component" value="Unassembled WGS sequence"/>
</dbReference>
<dbReference type="InterPro" id="IPR002656">
    <property type="entry name" value="Acyl_transf_3_dom"/>
</dbReference>
<organism evidence="3 4">
    <name type="scientific">Sphingomonas abaci</name>
    <dbReference type="NCBI Taxonomy" id="237611"/>
    <lineage>
        <taxon>Bacteria</taxon>
        <taxon>Pseudomonadati</taxon>
        <taxon>Pseudomonadota</taxon>
        <taxon>Alphaproteobacteria</taxon>
        <taxon>Sphingomonadales</taxon>
        <taxon>Sphingomonadaceae</taxon>
        <taxon>Sphingomonas</taxon>
    </lineage>
</organism>
<dbReference type="PANTHER" id="PTHR36927:SF3">
    <property type="entry name" value="GLUCANS BIOSYNTHESIS PROTEIN C"/>
    <property type="match status" value="1"/>
</dbReference>
<keyword evidence="1" id="KW-0812">Transmembrane</keyword>